<dbReference type="VEuPathDB" id="FungiDB:FOXG_05420"/>
<dbReference type="VEuPathDB" id="FungiDB:FOIG_07089"/>
<dbReference type="Proteomes" id="UP000285860">
    <property type="component" value="Unassembled WGS sequence"/>
</dbReference>
<organism evidence="1 2">
    <name type="scientific">Fusarium oxysporum</name>
    <name type="common">Fusarium vascular wilt</name>
    <dbReference type="NCBI Taxonomy" id="5507"/>
    <lineage>
        <taxon>Eukaryota</taxon>
        <taxon>Fungi</taxon>
        <taxon>Dikarya</taxon>
        <taxon>Ascomycota</taxon>
        <taxon>Pezizomycotina</taxon>
        <taxon>Sordariomycetes</taxon>
        <taxon>Hypocreomycetidae</taxon>
        <taxon>Hypocreales</taxon>
        <taxon>Nectriaceae</taxon>
        <taxon>Fusarium</taxon>
        <taxon>Fusarium oxysporum species complex</taxon>
    </lineage>
</organism>
<dbReference type="VEuPathDB" id="FungiDB:FOC1_g10012864"/>
<reference evidence="1 2" key="1">
    <citation type="journal article" date="2018" name="Sci. Rep.">
        <title>Characterisation of pathogen-specific regions and novel effector candidates in Fusarium oxysporum f. sp. cepae.</title>
        <authorList>
            <person name="Armitage A.D."/>
            <person name="Taylor A."/>
            <person name="Sobczyk M.K."/>
            <person name="Baxter L."/>
            <person name="Greenfield B.P."/>
            <person name="Bates H.J."/>
            <person name="Wilson F."/>
            <person name="Jackson A.C."/>
            <person name="Ott S."/>
            <person name="Harrison R.J."/>
            <person name="Clarkson J.P."/>
        </authorList>
    </citation>
    <scope>NUCLEOTIDE SEQUENCE [LARGE SCALE GENOMIC DNA]</scope>
    <source>
        <strain evidence="1 2">Fo_A28</strain>
    </source>
</reference>
<protein>
    <submittedName>
        <fullName evidence="1">Uncharacterized protein</fullName>
    </submittedName>
</protein>
<evidence type="ECO:0000313" key="1">
    <source>
        <dbReference type="EMBL" id="RKL03434.1"/>
    </source>
</evidence>
<evidence type="ECO:0000313" key="2">
    <source>
        <dbReference type="Proteomes" id="UP000285860"/>
    </source>
</evidence>
<gene>
    <name evidence="1" type="ORF">BFJ68_g11559</name>
</gene>
<accession>A0A420QFA0</accession>
<proteinExistence type="predicted"/>
<dbReference type="EMBL" id="MRCY01000068">
    <property type="protein sequence ID" value="RKL03434.1"/>
    <property type="molecule type" value="Genomic_DNA"/>
</dbReference>
<dbReference type="VEuPathDB" id="FungiDB:FOMG_06829"/>
<comment type="caution">
    <text evidence="1">The sequence shown here is derived from an EMBL/GenBank/DDBJ whole genome shotgun (WGS) entry which is preliminary data.</text>
</comment>
<dbReference type="VEuPathDB" id="FungiDB:HZS61_003996"/>
<dbReference type="VEuPathDB" id="FungiDB:FOZG_09535"/>
<name>A0A420QFA0_FUSOX</name>
<dbReference type="AlphaFoldDB" id="A0A420QFA0"/>
<sequence>MIRKVITSGKHAALIDSVAWRSSKIEIKGARKKEDDDDRVADLEASIDQQCVRSFITHAARPNYRLTATPSAAAAAASAEFAGKPPSTGALSTGTESNIALYYVATARQTNWPPGLVKPHVDLKTGRYTVRPVGSLRNFLNSLFITGYYDKQLKQYVRGSIAIPDYTGVGINMYTMPDVSTVMIECDTVTLMNSRAESRNLTLAAPFWNYSHNFQKEPAKVNFHENFLGLARAYKECEFDGEVARLVETLQDVPAGYAFCTGGLGSGKTTTVHNIVKAILFGTVENIDISDPDAEQWETSEAPADAIPQYEVVPTPSGANLECGMYAIVKSMSHQLPDHAPSIDDLRDLLNGPEMTERMAPLFDIGQSNLTADQIAAVLQLWGDQRGIVLRLNVIVEGDQLQVIFPTDDCTTIWIHNDNAVELSGTDFNHYSGVKLAAATSPSTELDLAQQVLQSLTHIQGMVSVPALDVDEEAPAPLTEYEEPELGEYKKAEGFVSAKDPLVTHLTRAPTSPELPGLPPRTRSLMMRLIAHFCSA</sequence>
<dbReference type="VEuPathDB" id="FungiDB:FOC4_g10013877"/>
<dbReference type="VEuPathDB" id="FungiDB:FOIG_07090"/>